<reference evidence="2" key="1">
    <citation type="journal article" date="2014" name="Int. J. Syst. Evol. Microbiol.">
        <title>Complete genome of a new Firmicutes species belonging to the dominant human colonic microbiota ('Ruminococcus bicirculans') reveals two chromosomes and a selective capacity to utilize plant glucans.</title>
        <authorList>
            <consortium name="NISC Comparative Sequencing Program"/>
            <person name="Wegmann U."/>
            <person name="Louis P."/>
            <person name="Goesmann A."/>
            <person name="Henrissat B."/>
            <person name="Duncan S.H."/>
            <person name="Flint H.J."/>
        </authorList>
    </citation>
    <scope>NUCLEOTIDE SEQUENCE</scope>
    <source>
        <strain evidence="2">VKM Ac-1246</strain>
    </source>
</reference>
<sequence>MTVTAERTQQNDRVGLSILALGIVLGAEALRLVILSQLRWKLGYPETYAVQGLLFTIVYLVYAGVLVWRGRTLLRRLTAPLLLLAPWLFDSFWLVVNFLQARGSFDLTYGEWWSWLIRIQTVITVVCLVTAWGVSRRRGWLWLVGLVVPVVLTLVWTQWSWRLFQNLIGTEFVFDVVSTVSNVGIPILGILVCWGVEALSRSARADG</sequence>
<evidence type="ECO:0000256" key="1">
    <source>
        <dbReference type="SAM" id="Phobius"/>
    </source>
</evidence>
<evidence type="ECO:0000313" key="3">
    <source>
        <dbReference type="Proteomes" id="UP001142292"/>
    </source>
</evidence>
<gene>
    <name evidence="2" type="ORF">GCM10017579_43790</name>
</gene>
<feature type="transmembrane region" description="Helical" evidence="1">
    <location>
        <begin position="140"/>
        <end position="159"/>
    </location>
</feature>
<feature type="transmembrane region" description="Helical" evidence="1">
    <location>
        <begin position="112"/>
        <end position="133"/>
    </location>
</feature>
<reference evidence="2" key="2">
    <citation type="submission" date="2023-01" db="EMBL/GenBank/DDBJ databases">
        <authorList>
            <person name="Sun Q."/>
            <person name="Evtushenko L."/>
        </authorList>
    </citation>
    <scope>NUCLEOTIDE SEQUENCE</scope>
    <source>
        <strain evidence="2">VKM Ac-1246</strain>
    </source>
</reference>
<proteinExistence type="predicted"/>
<accession>A0ABQ5T3E7</accession>
<feature type="transmembrane region" description="Helical" evidence="1">
    <location>
        <begin position="48"/>
        <end position="68"/>
    </location>
</feature>
<dbReference type="EMBL" id="BSEL01000011">
    <property type="protein sequence ID" value="GLJ70343.1"/>
    <property type="molecule type" value="Genomic_DNA"/>
</dbReference>
<dbReference type="Proteomes" id="UP001142292">
    <property type="component" value="Unassembled WGS sequence"/>
</dbReference>
<organism evidence="2 3">
    <name type="scientific">Nocardioides luteus</name>
    <dbReference type="NCBI Taxonomy" id="1844"/>
    <lineage>
        <taxon>Bacteria</taxon>
        <taxon>Bacillati</taxon>
        <taxon>Actinomycetota</taxon>
        <taxon>Actinomycetes</taxon>
        <taxon>Propionibacteriales</taxon>
        <taxon>Nocardioidaceae</taxon>
        <taxon>Nocardioides</taxon>
    </lineage>
</organism>
<protein>
    <submittedName>
        <fullName evidence="2">Uncharacterized protein</fullName>
    </submittedName>
</protein>
<keyword evidence="1" id="KW-0472">Membrane</keyword>
<feature type="transmembrane region" description="Helical" evidence="1">
    <location>
        <begin position="80"/>
        <end position="100"/>
    </location>
</feature>
<keyword evidence="1" id="KW-1133">Transmembrane helix</keyword>
<dbReference type="RefSeq" id="WP_189120374.1">
    <property type="nucleotide sequence ID" value="NZ_BMRK01000022.1"/>
</dbReference>
<name>A0ABQ5T3E7_9ACTN</name>
<feature type="transmembrane region" description="Helical" evidence="1">
    <location>
        <begin position="179"/>
        <end position="199"/>
    </location>
</feature>
<comment type="caution">
    <text evidence="2">The sequence shown here is derived from an EMBL/GenBank/DDBJ whole genome shotgun (WGS) entry which is preliminary data.</text>
</comment>
<evidence type="ECO:0000313" key="2">
    <source>
        <dbReference type="EMBL" id="GLJ70343.1"/>
    </source>
</evidence>
<keyword evidence="1" id="KW-0812">Transmembrane</keyword>
<feature type="transmembrane region" description="Helical" evidence="1">
    <location>
        <begin position="14"/>
        <end position="36"/>
    </location>
</feature>
<keyword evidence="3" id="KW-1185">Reference proteome</keyword>